<evidence type="ECO:0000256" key="2">
    <source>
        <dbReference type="SAM" id="Phobius"/>
    </source>
</evidence>
<dbReference type="Proteomes" id="UP000249081">
    <property type="component" value="Unassembled WGS sequence"/>
</dbReference>
<feature type="transmembrane region" description="Helical" evidence="2">
    <location>
        <begin position="95"/>
        <end position="117"/>
    </location>
</feature>
<keyword evidence="2" id="KW-1133">Transmembrane helix</keyword>
<gene>
    <name evidence="3" type="ORF">DCF17_07010</name>
</gene>
<feature type="transmembrane region" description="Helical" evidence="2">
    <location>
        <begin position="171"/>
        <end position="192"/>
    </location>
</feature>
<feature type="transmembrane region" description="Helical" evidence="2">
    <location>
        <begin position="42"/>
        <end position="59"/>
    </location>
</feature>
<dbReference type="AlphaFoldDB" id="A0A2W4WEU0"/>
<feature type="transmembrane region" description="Helical" evidence="2">
    <location>
        <begin position="65"/>
        <end position="83"/>
    </location>
</feature>
<keyword evidence="2" id="KW-0812">Transmembrane</keyword>
<feature type="transmembrane region" description="Helical" evidence="2">
    <location>
        <begin position="137"/>
        <end position="159"/>
    </location>
</feature>
<name>A0A2W4WEU0_9CYAN</name>
<feature type="region of interest" description="Disordered" evidence="1">
    <location>
        <begin position="1"/>
        <end position="30"/>
    </location>
</feature>
<dbReference type="EMBL" id="QBMN01000035">
    <property type="protein sequence ID" value="PZO43002.1"/>
    <property type="molecule type" value="Genomic_DNA"/>
</dbReference>
<feature type="compositionally biased region" description="Basic residues" evidence="1">
    <location>
        <begin position="1"/>
        <end position="11"/>
    </location>
</feature>
<proteinExistence type="predicted"/>
<evidence type="ECO:0000256" key="1">
    <source>
        <dbReference type="SAM" id="MobiDB-lite"/>
    </source>
</evidence>
<keyword evidence="2" id="KW-0472">Membrane</keyword>
<evidence type="ECO:0000313" key="4">
    <source>
        <dbReference type="Proteomes" id="UP000249081"/>
    </source>
</evidence>
<evidence type="ECO:0000313" key="3">
    <source>
        <dbReference type="EMBL" id="PZO43002.1"/>
    </source>
</evidence>
<reference evidence="3 4" key="2">
    <citation type="submission" date="2018-06" db="EMBL/GenBank/DDBJ databases">
        <title>Metagenomic assembly of (sub)arctic Cyanobacteria and their associated microbiome from non-axenic cultures.</title>
        <authorList>
            <person name="Baurain D."/>
        </authorList>
    </citation>
    <scope>NUCLEOTIDE SEQUENCE [LARGE SCALE GENOMIC DNA]</scope>
    <source>
        <strain evidence="3">ULC041bin1</strain>
    </source>
</reference>
<organism evidence="3 4">
    <name type="scientific">Shackletoniella antarctica</name>
    <dbReference type="NCBI Taxonomy" id="268115"/>
    <lineage>
        <taxon>Bacteria</taxon>
        <taxon>Bacillati</taxon>
        <taxon>Cyanobacteriota</taxon>
        <taxon>Cyanophyceae</taxon>
        <taxon>Oculatellales</taxon>
        <taxon>Oculatellaceae</taxon>
        <taxon>Shackletoniella</taxon>
    </lineage>
</organism>
<protein>
    <submittedName>
        <fullName evidence="3">Uncharacterized protein</fullName>
    </submittedName>
</protein>
<sequence length="193" mass="20154">MTPPSQRRRRPASGSQSRSPRAARAHDRATVRLSDRRSSGGLWLLCGLLYAIAGAILTALPTLPWLWLVAAAAAVVQGLVLAGPQALQRFQWLTANLMVLGSIVGGTTLAVALSVALNYLGTDNLDDLTIASAFTEVVGYSLLAAGLAALCSLTTAALGDRLLRRYPSRTTSLTLISTCLLGLFIGGGIGLLI</sequence>
<comment type="caution">
    <text evidence="3">The sequence shown here is derived from an EMBL/GenBank/DDBJ whole genome shotgun (WGS) entry which is preliminary data.</text>
</comment>
<accession>A0A2W4WEU0</accession>
<reference evidence="4" key="1">
    <citation type="submission" date="2018-04" db="EMBL/GenBank/DDBJ databases">
        <authorList>
            <person name="Cornet L."/>
        </authorList>
    </citation>
    <scope>NUCLEOTIDE SEQUENCE [LARGE SCALE GENOMIC DNA]</scope>
</reference>